<protein>
    <submittedName>
        <fullName evidence="4">Pilin structural protein SafD</fullName>
    </submittedName>
</protein>
<evidence type="ECO:0000256" key="3">
    <source>
        <dbReference type="SAM" id="SignalP"/>
    </source>
</evidence>
<sequence>MWMKIQRVKTVIYSVTLLVAASSLVPIANAAEKLQTTLRVGTYFRAGHVPDGMVLAQGRVTYHGSHSGFRVWSDEQKAGNTPTVIAAERATGSSPSHSGSPGGRGMATRYGEWSWRHFKNRCR</sequence>
<dbReference type="EMBL" id="LR134140">
    <property type="protein sequence ID" value="VDZ95714.1"/>
    <property type="molecule type" value="Genomic_DNA"/>
</dbReference>
<organism evidence="4 5">
    <name type="scientific">Salmonella enterica I</name>
    <dbReference type="NCBI Taxonomy" id="59201"/>
    <lineage>
        <taxon>Bacteria</taxon>
        <taxon>Pseudomonadati</taxon>
        <taxon>Pseudomonadota</taxon>
        <taxon>Gammaproteobacteria</taxon>
        <taxon>Enterobacterales</taxon>
        <taxon>Enterobacteriaceae</taxon>
        <taxon>Salmonella</taxon>
    </lineage>
</organism>
<keyword evidence="1 3" id="KW-0732">Signal</keyword>
<dbReference type="Gene3D" id="2.60.40.1570">
    <property type="entry name" value="Dr adhesin"/>
    <property type="match status" value="1"/>
</dbReference>
<evidence type="ECO:0000256" key="2">
    <source>
        <dbReference type="SAM" id="MobiDB-lite"/>
    </source>
</evidence>
<feature type="signal peptide" evidence="3">
    <location>
        <begin position="1"/>
        <end position="30"/>
    </location>
</feature>
<name>A0A447MXD1_SALET</name>
<gene>
    <name evidence="4" type="ORF">NCTC129_01841</name>
</gene>
<evidence type="ECO:0000256" key="1">
    <source>
        <dbReference type="ARBA" id="ARBA00022729"/>
    </source>
</evidence>
<dbReference type="InterPro" id="IPR037028">
    <property type="entry name" value="Dr_adhesin_sf"/>
</dbReference>
<dbReference type="SUPFAM" id="SSF49401">
    <property type="entry name" value="Bacterial adhesins"/>
    <property type="match status" value="1"/>
</dbReference>
<proteinExistence type="predicted"/>
<dbReference type="AlphaFoldDB" id="A0A447MXD1"/>
<feature type="region of interest" description="Disordered" evidence="2">
    <location>
        <begin position="87"/>
        <end position="106"/>
    </location>
</feature>
<dbReference type="Pfam" id="PF05775">
    <property type="entry name" value="AfaD"/>
    <property type="match status" value="1"/>
</dbReference>
<dbReference type="InterPro" id="IPR008394">
    <property type="entry name" value="AfaD"/>
</dbReference>
<evidence type="ECO:0000313" key="5">
    <source>
        <dbReference type="Proteomes" id="UP000282086"/>
    </source>
</evidence>
<dbReference type="Proteomes" id="UP000282086">
    <property type="component" value="Chromosome"/>
</dbReference>
<feature type="chain" id="PRO_5019013308" evidence="3">
    <location>
        <begin position="31"/>
        <end position="123"/>
    </location>
</feature>
<dbReference type="InterPro" id="IPR008966">
    <property type="entry name" value="Adhesion_dom_sf"/>
</dbReference>
<reference evidence="4 5" key="1">
    <citation type="submission" date="2018-12" db="EMBL/GenBank/DDBJ databases">
        <authorList>
            <consortium name="Pathogen Informatics"/>
        </authorList>
    </citation>
    <scope>NUCLEOTIDE SEQUENCE [LARGE SCALE GENOMIC DNA]</scope>
    <source>
        <strain evidence="4 5">NCTC129</strain>
    </source>
</reference>
<accession>A0A447MXD1</accession>
<evidence type="ECO:0000313" key="4">
    <source>
        <dbReference type="EMBL" id="VDZ95714.1"/>
    </source>
</evidence>